<dbReference type="Proteomes" id="UP000598997">
    <property type="component" value="Unassembled WGS sequence"/>
</dbReference>
<name>A0A916YME1_9SPHN</name>
<keyword evidence="3" id="KW-1185">Reference proteome</keyword>
<gene>
    <name evidence="2" type="ORF">GCM10010989_26240</name>
</gene>
<dbReference type="EMBL" id="BMIO01000008">
    <property type="protein sequence ID" value="GGD50788.1"/>
    <property type="molecule type" value="Genomic_DNA"/>
</dbReference>
<accession>A0A916YME1</accession>
<dbReference type="OrthoDB" id="7391871at2"/>
<organism evidence="2 3">
    <name type="scientific">Croceicoccus pelagius</name>
    <dbReference type="NCBI Taxonomy" id="1703341"/>
    <lineage>
        <taxon>Bacteria</taxon>
        <taxon>Pseudomonadati</taxon>
        <taxon>Pseudomonadota</taxon>
        <taxon>Alphaproteobacteria</taxon>
        <taxon>Sphingomonadales</taxon>
        <taxon>Erythrobacteraceae</taxon>
        <taxon>Croceicoccus</taxon>
    </lineage>
</organism>
<dbReference type="AlphaFoldDB" id="A0A916YME1"/>
<proteinExistence type="predicted"/>
<sequence length="155" mass="17770">MAQTSAFSRFFSLFNPVSAIRDFKEVWVQENPYRWRIALVSLVATGSIFSIMFGESQRIEPRAPEITWISTLDETRTDEEIMASNIANQKEKDRIRAEREQLEAEKREIYEAIGRASGMDVEEARAKGEAERAAKAKAEEEARQRALAEIEARQN</sequence>
<reference evidence="2 3" key="1">
    <citation type="journal article" date="2014" name="Int. J. Syst. Evol. Microbiol.">
        <title>Complete genome sequence of Corynebacterium casei LMG S-19264T (=DSM 44701T), isolated from a smear-ripened cheese.</title>
        <authorList>
            <consortium name="US DOE Joint Genome Institute (JGI-PGF)"/>
            <person name="Walter F."/>
            <person name="Albersmeier A."/>
            <person name="Kalinowski J."/>
            <person name="Ruckert C."/>
        </authorList>
    </citation>
    <scope>NUCLEOTIDE SEQUENCE [LARGE SCALE GENOMIC DNA]</scope>
    <source>
        <strain evidence="2 3">CGMCC 1.15358</strain>
    </source>
</reference>
<evidence type="ECO:0000256" key="1">
    <source>
        <dbReference type="SAM" id="Coils"/>
    </source>
</evidence>
<comment type="caution">
    <text evidence="2">The sequence shown here is derived from an EMBL/GenBank/DDBJ whole genome shotgun (WGS) entry which is preliminary data.</text>
</comment>
<evidence type="ECO:0000313" key="3">
    <source>
        <dbReference type="Proteomes" id="UP000598997"/>
    </source>
</evidence>
<dbReference type="RefSeq" id="WP_066763697.1">
    <property type="nucleotide sequence ID" value="NZ_BMIO01000008.1"/>
</dbReference>
<protein>
    <submittedName>
        <fullName evidence="2">Uncharacterized protein</fullName>
    </submittedName>
</protein>
<evidence type="ECO:0000313" key="2">
    <source>
        <dbReference type="EMBL" id="GGD50788.1"/>
    </source>
</evidence>
<keyword evidence="1" id="KW-0175">Coiled coil</keyword>
<feature type="coiled-coil region" evidence="1">
    <location>
        <begin position="85"/>
        <end position="153"/>
    </location>
</feature>